<dbReference type="AlphaFoldDB" id="A0A0A9E7P2"/>
<protein>
    <submittedName>
        <fullName evidence="1">Uncharacterized protein</fullName>
    </submittedName>
</protein>
<reference evidence="1" key="1">
    <citation type="submission" date="2014-09" db="EMBL/GenBank/DDBJ databases">
        <authorList>
            <person name="Magalhaes I.L.F."/>
            <person name="Oliveira U."/>
            <person name="Santos F.R."/>
            <person name="Vidigal T.H.D.A."/>
            <person name="Brescovit A.D."/>
            <person name="Santos A.J."/>
        </authorList>
    </citation>
    <scope>NUCLEOTIDE SEQUENCE</scope>
    <source>
        <tissue evidence="1">Shoot tissue taken approximately 20 cm above the soil surface</tissue>
    </source>
</reference>
<organism evidence="1">
    <name type="scientific">Arundo donax</name>
    <name type="common">Giant reed</name>
    <name type="synonym">Donax arundinaceus</name>
    <dbReference type="NCBI Taxonomy" id="35708"/>
    <lineage>
        <taxon>Eukaryota</taxon>
        <taxon>Viridiplantae</taxon>
        <taxon>Streptophyta</taxon>
        <taxon>Embryophyta</taxon>
        <taxon>Tracheophyta</taxon>
        <taxon>Spermatophyta</taxon>
        <taxon>Magnoliopsida</taxon>
        <taxon>Liliopsida</taxon>
        <taxon>Poales</taxon>
        <taxon>Poaceae</taxon>
        <taxon>PACMAD clade</taxon>
        <taxon>Arundinoideae</taxon>
        <taxon>Arundineae</taxon>
        <taxon>Arundo</taxon>
    </lineage>
</organism>
<dbReference type="EMBL" id="GBRH01203980">
    <property type="protein sequence ID" value="JAD93915.1"/>
    <property type="molecule type" value="Transcribed_RNA"/>
</dbReference>
<evidence type="ECO:0000313" key="1">
    <source>
        <dbReference type="EMBL" id="JAD93915.1"/>
    </source>
</evidence>
<sequence length="36" mass="3838">MASNTLALSSALILARTPFFSRVRVTSVLSSIISRA</sequence>
<proteinExistence type="predicted"/>
<name>A0A0A9E7P2_ARUDO</name>
<accession>A0A0A9E7P2</accession>
<reference evidence="1" key="2">
    <citation type="journal article" date="2015" name="Data Brief">
        <title>Shoot transcriptome of the giant reed, Arundo donax.</title>
        <authorList>
            <person name="Barrero R.A."/>
            <person name="Guerrero F.D."/>
            <person name="Moolhuijzen P."/>
            <person name="Goolsby J.A."/>
            <person name="Tidwell J."/>
            <person name="Bellgard S.E."/>
            <person name="Bellgard M.I."/>
        </authorList>
    </citation>
    <scope>NUCLEOTIDE SEQUENCE</scope>
    <source>
        <tissue evidence="1">Shoot tissue taken approximately 20 cm above the soil surface</tissue>
    </source>
</reference>